<dbReference type="NCBIfam" id="TIGR01088">
    <property type="entry name" value="aroQ"/>
    <property type="match status" value="1"/>
</dbReference>
<keyword evidence="8" id="KW-0057">Aromatic amino acid biosynthesis</keyword>
<gene>
    <name evidence="8 9" type="primary">aroQ</name>
    <name evidence="9" type="ORF">H8B17_10315</name>
</gene>
<dbReference type="HAMAP" id="MF_00169">
    <property type="entry name" value="AroQ"/>
    <property type="match status" value="1"/>
</dbReference>
<dbReference type="SUPFAM" id="SSF52304">
    <property type="entry name" value="Type II 3-dehydroquinate dehydratase"/>
    <property type="match status" value="1"/>
</dbReference>
<dbReference type="PANTHER" id="PTHR21272:SF3">
    <property type="entry name" value="CATABOLIC 3-DEHYDROQUINASE"/>
    <property type="match status" value="1"/>
</dbReference>
<dbReference type="RefSeq" id="WP_190309084.1">
    <property type="nucleotide sequence ID" value="NZ_JACNYK010000002.1"/>
</dbReference>
<evidence type="ECO:0000256" key="8">
    <source>
        <dbReference type="HAMAP-Rule" id="MF_00169"/>
    </source>
</evidence>
<keyword evidence="10" id="KW-1185">Reference proteome</keyword>
<feature type="active site" description="Proton donor" evidence="8">
    <location>
        <position position="98"/>
    </location>
</feature>
<keyword evidence="8" id="KW-0028">Amino-acid biosynthesis</keyword>
<accession>A0ABR7Y3V4</accession>
<dbReference type="EMBL" id="JACNYK010000002">
    <property type="protein sequence ID" value="MBD1425976.1"/>
    <property type="molecule type" value="Genomic_DNA"/>
</dbReference>
<evidence type="ECO:0000256" key="3">
    <source>
        <dbReference type="ARBA" id="ARBA00004902"/>
    </source>
</evidence>
<dbReference type="InterPro" id="IPR018509">
    <property type="entry name" value="DHquinase_II_CS"/>
</dbReference>
<name>A0ABR7Y3V4_9SPHI</name>
<dbReference type="PROSITE" id="PS01029">
    <property type="entry name" value="DEHYDROQUINASE_II"/>
    <property type="match status" value="1"/>
</dbReference>
<dbReference type="NCBIfam" id="NF003805">
    <property type="entry name" value="PRK05395.1-2"/>
    <property type="match status" value="1"/>
</dbReference>
<comment type="function">
    <text evidence="2 8">Catalyzes a trans-dehydration via an enolate intermediate.</text>
</comment>
<dbReference type="NCBIfam" id="NF003807">
    <property type="entry name" value="PRK05395.1-4"/>
    <property type="match status" value="1"/>
</dbReference>
<dbReference type="CDD" id="cd00466">
    <property type="entry name" value="DHQase_II"/>
    <property type="match status" value="1"/>
</dbReference>
<evidence type="ECO:0000256" key="5">
    <source>
        <dbReference type="ARBA" id="ARBA00011193"/>
    </source>
</evidence>
<evidence type="ECO:0000313" key="9">
    <source>
        <dbReference type="EMBL" id="MBD1425976.1"/>
    </source>
</evidence>
<dbReference type="GO" id="GO:0003855">
    <property type="term" value="F:3-dehydroquinate dehydratase activity"/>
    <property type="evidence" value="ECO:0007669"/>
    <property type="project" value="UniProtKB-EC"/>
</dbReference>
<comment type="similarity">
    <text evidence="4 8">Belongs to the type-II 3-dehydroquinase family.</text>
</comment>
<evidence type="ECO:0000256" key="6">
    <source>
        <dbReference type="ARBA" id="ARBA00012060"/>
    </source>
</evidence>
<feature type="binding site" evidence="8">
    <location>
        <position position="109"/>
    </location>
    <ligand>
        <name>substrate</name>
    </ligand>
</feature>
<comment type="subunit">
    <text evidence="5 8">Homododecamer.</text>
</comment>
<feature type="binding site" evidence="8">
    <location>
        <position position="85"/>
    </location>
    <ligand>
        <name>substrate</name>
    </ligand>
</feature>
<dbReference type="NCBIfam" id="NF003806">
    <property type="entry name" value="PRK05395.1-3"/>
    <property type="match status" value="1"/>
</dbReference>
<dbReference type="Gene3D" id="3.40.50.9100">
    <property type="entry name" value="Dehydroquinase, class II"/>
    <property type="match status" value="1"/>
</dbReference>
<feature type="binding site" evidence="8">
    <location>
        <begin position="99"/>
        <end position="100"/>
    </location>
    <ligand>
        <name>substrate</name>
    </ligand>
</feature>
<feature type="site" description="Transition state stabilizer" evidence="8">
    <location>
        <position position="18"/>
    </location>
</feature>
<feature type="binding site" evidence="8">
    <location>
        <position position="72"/>
    </location>
    <ligand>
        <name>substrate</name>
    </ligand>
</feature>
<comment type="catalytic activity">
    <reaction evidence="1 8">
        <text>3-dehydroquinate = 3-dehydroshikimate + H2O</text>
        <dbReference type="Rhea" id="RHEA:21096"/>
        <dbReference type="ChEBI" id="CHEBI:15377"/>
        <dbReference type="ChEBI" id="CHEBI:16630"/>
        <dbReference type="ChEBI" id="CHEBI:32364"/>
        <dbReference type="EC" id="4.2.1.10"/>
    </reaction>
</comment>
<comment type="caution">
    <text evidence="9">The sequence shown here is derived from an EMBL/GenBank/DDBJ whole genome shotgun (WGS) entry which is preliminary data.</text>
</comment>
<dbReference type="EC" id="4.2.1.10" evidence="6 8"/>
<evidence type="ECO:0000256" key="4">
    <source>
        <dbReference type="ARBA" id="ARBA00011037"/>
    </source>
</evidence>
<dbReference type="Proteomes" id="UP000606494">
    <property type="component" value="Unassembled WGS sequence"/>
</dbReference>
<evidence type="ECO:0000256" key="7">
    <source>
        <dbReference type="ARBA" id="ARBA00023239"/>
    </source>
</evidence>
<reference evidence="9 10" key="1">
    <citation type="submission" date="2020-08" db="EMBL/GenBank/DDBJ databases">
        <title>Sphingobacterium sp. DN00404 isolated from aquaculture water.</title>
        <authorList>
            <person name="Zhang M."/>
        </authorList>
    </citation>
    <scope>NUCLEOTIDE SEQUENCE [LARGE SCALE GENOMIC DNA]</scope>
    <source>
        <strain evidence="9 10">KCTC 32294</strain>
    </source>
</reference>
<evidence type="ECO:0000256" key="2">
    <source>
        <dbReference type="ARBA" id="ARBA00003924"/>
    </source>
</evidence>
<dbReference type="Pfam" id="PF01220">
    <property type="entry name" value="DHquinase_II"/>
    <property type="match status" value="1"/>
</dbReference>
<evidence type="ECO:0000256" key="1">
    <source>
        <dbReference type="ARBA" id="ARBA00001864"/>
    </source>
</evidence>
<feature type="binding site" evidence="8">
    <location>
        <position position="78"/>
    </location>
    <ligand>
        <name>substrate</name>
    </ligand>
</feature>
<feature type="active site" description="Proton acceptor" evidence="8">
    <location>
        <position position="23"/>
    </location>
</feature>
<evidence type="ECO:0000313" key="10">
    <source>
        <dbReference type="Proteomes" id="UP000606494"/>
    </source>
</evidence>
<dbReference type="PANTHER" id="PTHR21272">
    <property type="entry name" value="CATABOLIC 3-DEHYDROQUINASE"/>
    <property type="match status" value="1"/>
</dbReference>
<protein>
    <recommendedName>
        <fullName evidence="6 8">3-dehydroquinate dehydratase</fullName>
        <shortName evidence="8">3-dehydroquinase</shortName>
        <ecNumber evidence="6 8">4.2.1.10</ecNumber>
    </recommendedName>
    <alternativeName>
        <fullName evidence="8">Type II DHQase</fullName>
    </alternativeName>
</protein>
<dbReference type="InterPro" id="IPR001874">
    <property type="entry name" value="DHquinase_II"/>
</dbReference>
<sequence length="138" mass="15376">MKKIMIINGPNLNLLGVREKNIYGSQDFESFFEVLKQKYSTVHLSYFQSNHEGEIIDKIHEIGFSYDGVVLNAGAYTHTSIAIGDAIAGVTTPVVEVHISNVHQREIFRHHSYLAQNCVGVICGFGLNSYTLGIESFL</sequence>
<dbReference type="InterPro" id="IPR036441">
    <property type="entry name" value="DHquinase_II_sf"/>
</dbReference>
<comment type="pathway">
    <text evidence="3 8">Metabolic intermediate biosynthesis; chorismate biosynthesis; chorismate from D-erythrose 4-phosphate and phosphoenolpyruvate: step 3/7.</text>
</comment>
<keyword evidence="7 8" id="KW-0456">Lyase</keyword>
<proteinExistence type="inferred from homology"/>
<organism evidence="9 10">
    <name type="scientific">Sphingobacterium arenae</name>
    <dbReference type="NCBI Taxonomy" id="1280598"/>
    <lineage>
        <taxon>Bacteria</taxon>
        <taxon>Pseudomonadati</taxon>
        <taxon>Bacteroidota</taxon>
        <taxon>Sphingobacteriia</taxon>
        <taxon>Sphingobacteriales</taxon>
        <taxon>Sphingobacteriaceae</taxon>
        <taxon>Sphingobacterium</taxon>
    </lineage>
</organism>
<dbReference type="PIRSF" id="PIRSF001399">
    <property type="entry name" value="DHquinase_II"/>
    <property type="match status" value="1"/>
</dbReference>